<dbReference type="GO" id="GO:0000775">
    <property type="term" value="C:chromosome, centromeric region"/>
    <property type="evidence" value="ECO:0007669"/>
    <property type="project" value="UniProtKB-SubCell"/>
</dbReference>
<keyword evidence="4" id="KW-0158">Chromosome</keyword>
<dbReference type="Proteomes" id="UP000261600">
    <property type="component" value="Unplaced"/>
</dbReference>
<keyword evidence="9" id="KW-1185">Reference proteome</keyword>
<evidence type="ECO:0000313" key="8">
    <source>
        <dbReference type="Ensembl" id="ENSMALP00000003975.1"/>
    </source>
</evidence>
<dbReference type="GO" id="GO:0005654">
    <property type="term" value="C:nucleoplasm"/>
    <property type="evidence" value="ECO:0007669"/>
    <property type="project" value="TreeGrafter"/>
</dbReference>
<evidence type="ECO:0000256" key="5">
    <source>
        <dbReference type="ARBA" id="ARBA00023242"/>
    </source>
</evidence>
<dbReference type="InterPro" id="IPR007902">
    <property type="entry name" value="Chl4/mis15/CENP-N"/>
</dbReference>
<feature type="compositionally biased region" description="Polar residues" evidence="7">
    <location>
        <begin position="329"/>
        <end position="343"/>
    </location>
</feature>
<dbReference type="PANTHER" id="PTHR46790:SF1">
    <property type="entry name" value="CENTROMERE PROTEIN N"/>
    <property type="match status" value="1"/>
</dbReference>
<dbReference type="STRING" id="43700.ENSMALP00000003975"/>
<comment type="subcellular location">
    <subcellularLocation>
        <location evidence="2">Chromosome</location>
        <location evidence="2">Centromere</location>
    </subcellularLocation>
    <subcellularLocation>
        <location evidence="1">Nucleus</location>
    </subcellularLocation>
</comment>
<evidence type="ECO:0000256" key="6">
    <source>
        <dbReference type="ARBA" id="ARBA00023328"/>
    </source>
</evidence>
<evidence type="ECO:0000256" key="2">
    <source>
        <dbReference type="ARBA" id="ARBA00004584"/>
    </source>
</evidence>
<sequence>MGDATKRLLQRLIRRTRIQMLKTTLEKWDRLTLAQRQSMVFIQSKSAITEKLLSICEVLMLLVLLWFHCLLDVMDNPNQGMWYAFRLMDPEDDAHSVELMQFKEQFKSLLHELVRHVSVKIKKHADEAIWIRIAWGDGFSQPNHLKPTYVVHYLQTPFVFVTSITSKQKPLLSQALTVSTRHQDLKNANLSGRKLTAIRDLLMQQYPQVFPTNFPGHTAENNQMESNPRRVKEQAGLEADRLRMAHKAFGDGMLPELESAVYELETKFNGHANGTMTDREQPFRCVVKFTSTNLLESLRQCASSGIVSTVTPLFSSIPRSGKNYFVITNKSHGSSSKTSNITEPQILDSKD</sequence>
<reference evidence="8" key="2">
    <citation type="submission" date="2025-09" db="UniProtKB">
        <authorList>
            <consortium name="Ensembl"/>
        </authorList>
    </citation>
    <scope>IDENTIFICATION</scope>
</reference>
<organism evidence="8 9">
    <name type="scientific">Monopterus albus</name>
    <name type="common">Swamp eel</name>
    <dbReference type="NCBI Taxonomy" id="43700"/>
    <lineage>
        <taxon>Eukaryota</taxon>
        <taxon>Metazoa</taxon>
        <taxon>Chordata</taxon>
        <taxon>Craniata</taxon>
        <taxon>Vertebrata</taxon>
        <taxon>Euteleostomi</taxon>
        <taxon>Actinopterygii</taxon>
        <taxon>Neopterygii</taxon>
        <taxon>Teleostei</taxon>
        <taxon>Neoteleostei</taxon>
        <taxon>Acanthomorphata</taxon>
        <taxon>Anabantaria</taxon>
        <taxon>Synbranchiformes</taxon>
        <taxon>Synbranchidae</taxon>
        <taxon>Monopterus</taxon>
    </lineage>
</organism>
<keyword evidence="6" id="KW-0137">Centromere</keyword>
<accession>A0A3Q3Q461</accession>
<dbReference type="InterPro" id="IPR052011">
    <property type="entry name" value="CENP-NAC/CAD_complex"/>
</dbReference>
<keyword evidence="5" id="KW-0539">Nucleus</keyword>
<protein>
    <recommendedName>
        <fullName evidence="10">Centromere protein N</fullName>
    </recommendedName>
</protein>
<evidence type="ECO:0000256" key="4">
    <source>
        <dbReference type="ARBA" id="ARBA00022454"/>
    </source>
</evidence>
<dbReference type="GO" id="GO:0007059">
    <property type="term" value="P:chromosome segregation"/>
    <property type="evidence" value="ECO:0007669"/>
    <property type="project" value="InterPro"/>
</dbReference>
<dbReference type="Pfam" id="PF05238">
    <property type="entry name" value="CENP-N"/>
    <property type="match status" value="2"/>
</dbReference>
<name>A0A3Q3Q461_MONAL</name>
<proteinExistence type="inferred from homology"/>
<evidence type="ECO:0000256" key="3">
    <source>
        <dbReference type="ARBA" id="ARBA00005566"/>
    </source>
</evidence>
<evidence type="ECO:0000256" key="1">
    <source>
        <dbReference type="ARBA" id="ARBA00004123"/>
    </source>
</evidence>
<evidence type="ECO:0008006" key="10">
    <source>
        <dbReference type="Google" id="ProtNLM"/>
    </source>
</evidence>
<dbReference type="PANTHER" id="PTHR46790">
    <property type="entry name" value="CENTROMERE PROTEIN N"/>
    <property type="match status" value="1"/>
</dbReference>
<dbReference type="GO" id="GO:0034080">
    <property type="term" value="P:CENP-A containing chromatin assembly"/>
    <property type="evidence" value="ECO:0007669"/>
    <property type="project" value="InterPro"/>
</dbReference>
<feature type="region of interest" description="Disordered" evidence="7">
    <location>
        <begin position="329"/>
        <end position="351"/>
    </location>
</feature>
<dbReference type="Ensembl" id="ENSMALT00000004076.1">
    <property type="protein sequence ID" value="ENSMALP00000003975.1"/>
    <property type="gene ID" value="ENSMALG00000002875.1"/>
</dbReference>
<reference evidence="8" key="1">
    <citation type="submission" date="2025-08" db="UniProtKB">
        <authorList>
            <consortium name="Ensembl"/>
        </authorList>
    </citation>
    <scope>IDENTIFICATION</scope>
</reference>
<evidence type="ECO:0000313" key="9">
    <source>
        <dbReference type="Proteomes" id="UP000261600"/>
    </source>
</evidence>
<evidence type="ECO:0000256" key="7">
    <source>
        <dbReference type="SAM" id="MobiDB-lite"/>
    </source>
</evidence>
<comment type="similarity">
    <text evidence="3">Belongs to the CENP-N/CHL4 family.</text>
</comment>
<dbReference type="AlphaFoldDB" id="A0A3Q3Q461"/>